<keyword evidence="1" id="KW-0175">Coiled coil</keyword>
<dbReference type="RefSeq" id="WP_263051186.1">
    <property type="nucleotide sequence ID" value="NZ_CP106735.1"/>
</dbReference>
<evidence type="ECO:0000256" key="1">
    <source>
        <dbReference type="SAM" id="Coils"/>
    </source>
</evidence>
<gene>
    <name evidence="3" type="ORF">N7E81_19040</name>
</gene>
<evidence type="ECO:0000313" key="3">
    <source>
        <dbReference type="EMBL" id="UXX79448.1"/>
    </source>
</evidence>
<dbReference type="Proteomes" id="UP001062165">
    <property type="component" value="Chromosome"/>
</dbReference>
<accession>A0ABY6D024</accession>
<protein>
    <submittedName>
        <fullName evidence="3">Uncharacterized protein</fullName>
    </submittedName>
</protein>
<feature type="coiled-coil region" evidence="1">
    <location>
        <begin position="227"/>
        <end position="268"/>
    </location>
</feature>
<evidence type="ECO:0000256" key="2">
    <source>
        <dbReference type="SAM" id="SignalP"/>
    </source>
</evidence>
<feature type="chain" id="PRO_5045975706" evidence="2">
    <location>
        <begin position="22"/>
        <end position="271"/>
    </location>
</feature>
<reference evidence="3" key="1">
    <citation type="submission" date="2022-10" db="EMBL/GenBank/DDBJ databases">
        <title>Comparative genomics and taxonomic characterization of three novel marine species of genus Reichenbachiella exhibiting antioxidant and polysaccharide degradation activities.</title>
        <authorList>
            <person name="Muhammad N."/>
            <person name="Lee Y.-J."/>
            <person name="Ko J."/>
            <person name="Kim S.-G."/>
        </authorList>
    </citation>
    <scope>NUCLEOTIDE SEQUENCE</scope>
    <source>
        <strain evidence="3">Wsw4-B4</strain>
    </source>
</reference>
<keyword evidence="2" id="KW-0732">Signal</keyword>
<dbReference type="EMBL" id="CP106735">
    <property type="protein sequence ID" value="UXX79448.1"/>
    <property type="molecule type" value="Genomic_DNA"/>
</dbReference>
<proteinExistence type="predicted"/>
<feature type="signal peptide" evidence="2">
    <location>
        <begin position="1"/>
        <end position="21"/>
    </location>
</feature>
<sequence length="271" mass="30357">MKTNCLSILTMLFSFATLANTSDPTSALEYQQATNTRIVVEENFLRFYTGGSERMTIDEHGNVGIGFSDPEAKLDIYQEVGGTVALFRSQEGIIKIKSEGPTTANPTYGNYIMASNPENNGYENIGLKAAPGIPQLIVATNGNVGIGTTSPSYKLHVNGDARANRFISNTNTYADYVFEDDYRLAPLSEVEKYIKKNNHLPDIPSESEARANGVDLQEMQAKLLQKIEELTLYVIEQNKENQEMKKELESQSKTLRRQQKEIQYLKRLSHD</sequence>
<evidence type="ECO:0000313" key="4">
    <source>
        <dbReference type="Proteomes" id="UP001062165"/>
    </source>
</evidence>
<organism evidence="3 4">
    <name type="scientific">Reichenbachiella carrageenanivorans</name>
    <dbReference type="NCBI Taxonomy" id="2979869"/>
    <lineage>
        <taxon>Bacteria</taxon>
        <taxon>Pseudomonadati</taxon>
        <taxon>Bacteroidota</taxon>
        <taxon>Cytophagia</taxon>
        <taxon>Cytophagales</taxon>
        <taxon>Reichenbachiellaceae</taxon>
        <taxon>Reichenbachiella</taxon>
    </lineage>
</organism>
<keyword evidence="4" id="KW-1185">Reference proteome</keyword>
<name>A0ABY6D024_9BACT</name>